<dbReference type="InterPro" id="IPR024156">
    <property type="entry name" value="Small_GTPase_ARF"/>
</dbReference>
<dbReference type="AlphaFoldDB" id="A0A8B6EZN9"/>
<keyword evidence="2 3" id="KW-0342">GTP-binding</keyword>
<protein>
    <submittedName>
        <fullName evidence="5">Uncharacterized protein</fullName>
    </submittedName>
</protein>
<dbReference type="PANTHER" id="PTHR11711">
    <property type="entry name" value="ADP RIBOSYLATION FACTOR-RELATED"/>
    <property type="match status" value="1"/>
</dbReference>
<reference evidence="5" key="1">
    <citation type="submission" date="2018-11" db="EMBL/GenBank/DDBJ databases">
        <authorList>
            <person name="Alioto T."/>
            <person name="Alioto T."/>
        </authorList>
    </citation>
    <scope>NUCLEOTIDE SEQUENCE</scope>
</reference>
<feature type="chain" id="PRO_5032713362" evidence="4">
    <location>
        <begin position="17"/>
        <end position="263"/>
    </location>
</feature>
<evidence type="ECO:0000256" key="2">
    <source>
        <dbReference type="ARBA" id="ARBA00023134"/>
    </source>
</evidence>
<dbReference type="Proteomes" id="UP000596742">
    <property type="component" value="Unassembled WGS sequence"/>
</dbReference>
<gene>
    <name evidence="5" type="ORF">MGAL_10B035830</name>
</gene>
<evidence type="ECO:0000256" key="4">
    <source>
        <dbReference type="SAM" id="SignalP"/>
    </source>
</evidence>
<feature type="binding site" evidence="3">
    <location>
        <begin position="204"/>
        <end position="207"/>
    </location>
    <ligand>
        <name>GTP</name>
        <dbReference type="ChEBI" id="CHEBI:37565"/>
    </ligand>
</feature>
<dbReference type="SMART" id="SM00177">
    <property type="entry name" value="ARF"/>
    <property type="match status" value="1"/>
</dbReference>
<keyword evidence="4" id="KW-0732">Signal</keyword>
<evidence type="ECO:0000313" key="5">
    <source>
        <dbReference type="EMBL" id="VDI41605.1"/>
    </source>
</evidence>
<evidence type="ECO:0000313" key="6">
    <source>
        <dbReference type="Proteomes" id="UP000596742"/>
    </source>
</evidence>
<dbReference type="InterPro" id="IPR006689">
    <property type="entry name" value="Small_GTPase_ARF/SAR"/>
</dbReference>
<comment type="caution">
    <text evidence="5">The sequence shown here is derived from an EMBL/GenBank/DDBJ whole genome shotgun (WGS) entry which is preliminary data.</text>
</comment>
<dbReference type="EMBL" id="UYJE01005913">
    <property type="protein sequence ID" value="VDI41605.1"/>
    <property type="molecule type" value="Genomic_DNA"/>
</dbReference>
<dbReference type="Pfam" id="PF00025">
    <property type="entry name" value="Arf"/>
    <property type="match status" value="1"/>
</dbReference>
<feature type="signal peptide" evidence="4">
    <location>
        <begin position="1"/>
        <end position="16"/>
    </location>
</feature>
<sequence length="263" mass="29652">MKTLAKFTMFFTFVLGQTLEEIWIKTTNSGDVNAFRTHNVYDYYTSLSSYHLFPAQNRSIKFSVKACYAAFILLSAAVDLNSPDFYELSLGVGLDNAYTYLRRKYNTHECQRPYTPGIMNCAKHVTFILIWTVTGRITLTKDTDYGTEVVIDWTDATPFPIQGVGILFVIDSADNDRIDEAQELLDELLKHNELLGTPIVVVANKQDLDGAMKEKDIVELLELKHISGRLCTIQGTSAITGAGIHKALDNILRFRHHMESSRG</sequence>
<proteinExistence type="predicted"/>
<keyword evidence="6" id="KW-1185">Reference proteome</keyword>
<keyword evidence="1 3" id="KW-0547">Nucleotide-binding</keyword>
<organism evidence="5 6">
    <name type="scientific">Mytilus galloprovincialis</name>
    <name type="common">Mediterranean mussel</name>
    <dbReference type="NCBI Taxonomy" id="29158"/>
    <lineage>
        <taxon>Eukaryota</taxon>
        <taxon>Metazoa</taxon>
        <taxon>Spiralia</taxon>
        <taxon>Lophotrochozoa</taxon>
        <taxon>Mollusca</taxon>
        <taxon>Bivalvia</taxon>
        <taxon>Autobranchia</taxon>
        <taxon>Pteriomorphia</taxon>
        <taxon>Mytilida</taxon>
        <taxon>Mytiloidea</taxon>
        <taxon>Mytilidae</taxon>
        <taxon>Mytilinae</taxon>
        <taxon>Mytilus</taxon>
    </lineage>
</organism>
<evidence type="ECO:0000256" key="1">
    <source>
        <dbReference type="ARBA" id="ARBA00022741"/>
    </source>
</evidence>
<dbReference type="GO" id="GO:0003924">
    <property type="term" value="F:GTPase activity"/>
    <property type="evidence" value="ECO:0007669"/>
    <property type="project" value="InterPro"/>
</dbReference>
<name>A0A8B6EZN9_MYTGA</name>
<dbReference type="InterPro" id="IPR027417">
    <property type="entry name" value="P-loop_NTPase"/>
</dbReference>
<dbReference type="SUPFAM" id="SSF52540">
    <property type="entry name" value="P-loop containing nucleoside triphosphate hydrolases"/>
    <property type="match status" value="1"/>
</dbReference>
<accession>A0A8B6EZN9</accession>
<dbReference type="OrthoDB" id="6058372at2759"/>
<dbReference type="GO" id="GO:0005525">
    <property type="term" value="F:GTP binding"/>
    <property type="evidence" value="ECO:0007669"/>
    <property type="project" value="UniProtKB-KW"/>
</dbReference>
<dbReference type="PROSITE" id="PS51417">
    <property type="entry name" value="ARF"/>
    <property type="match status" value="1"/>
</dbReference>
<evidence type="ECO:0000256" key="3">
    <source>
        <dbReference type="PIRSR" id="PIRSR606689-1"/>
    </source>
</evidence>
<dbReference type="Gene3D" id="3.40.50.300">
    <property type="entry name" value="P-loop containing nucleotide triphosphate hydrolases"/>
    <property type="match status" value="1"/>
</dbReference>